<feature type="transmembrane region" description="Helical" evidence="6">
    <location>
        <begin position="56"/>
        <end position="74"/>
    </location>
</feature>
<dbReference type="Gene3D" id="1.20.1070.10">
    <property type="entry name" value="Rhodopsin 7-helix transmembrane proteins"/>
    <property type="match status" value="1"/>
</dbReference>
<feature type="transmembrane region" description="Helical" evidence="6">
    <location>
        <begin position="228"/>
        <end position="245"/>
    </location>
</feature>
<keyword evidence="4 6" id="KW-0472">Membrane</keyword>
<evidence type="ECO:0000256" key="5">
    <source>
        <dbReference type="SAM" id="MobiDB-lite"/>
    </source>
</evidence>
<proteinExistence type="predicted"/>
<dbReference type="GO" id="GO:0005886">
    <property type="term" value="C:plasma membrane"/>
    <property type="evidence" value="ECO:0007669"/>
    <property type="project" value="TreeGrafter"/>
</dbReference>
<dbReference type="Proteomes" id="UP001515480">
    <property type="component" value="Unassembled WGS sequence"/>
</dbReference>
<dbReference type="PANTHER" id="PTHR23112">
    <property type="entry name" value="G PROTEIN-COUPLED RECEPTOR 157-RELATED"/>
    <property type="match status" value="1"/>
</dbReference>
<comment type="caution">
    <text evidence="7">The sequence shown here is derived from an EMBL/GenBank/DDBJ whole genome shotgun (WGS) entry which is preliminary data.</text>
</comment>
<feature type="transmembrane region" description="Helical" evidence="6">
    <location>
        <begin position="186"/>
        <end position="207"/>
    </location>
</feature>
<evidence type="ECO:0000256" key="4">
    <source>
        <dbReference type="ARBA" id="ARBA00023136"/>
    </source>
</evidence>
<dbReference type="GO" id="GO:0004930">
    <property type="term" value="F:G protein-coupled receptor activity"/>
    <property type="evidence" value="ECO:0007669"/>
    <property type="project" value="TreeGrafter"/>
</dbReference>
<accession>A0AB34JFN2</accession>
<dbReference type="AlphaFoldDB" id="A0AB34JFN2"/>
<keyword evidence="3 6" id="KW-1133">Transmembrane helix</keyword>
<keyword evidence="8" id="KW-1185">Reference proteome</keyword>
<evidence type="ECO:0000256" key="6">
    <source>
        <dbReference type="SAM" id="Phobius"/>
    </source>
</evidence>
<dbReference type="EMBL" id="JBGBPQ010000009">
    <property type="protein sequence ID" value="KAL1519685.1"/>
    <property type="molecule type" value="Genomic_DNA"/>
</dbReference>
<feature type="transmembrane region" description="Helical" evidence="6">
    <location>
        <begin position="137"/>
        <end position="160"/>
    </location>
</feature>
<comment type="subcellular location">
    <subcellularLocation>
        <location evidence="1">Membrane</location>
        <topology evidence="1">Multi-pass membrane protein</topology>
    </subcellularLocation>
</comment>
<protein>
    <recommendedName>
        <fullName evidence="9">G-protein coupled receptors family 2 profile 2 domain-containing protein</fullName>
    </recommendedName>
</protein>
<keyword evidence="2 6" id="KW-0812">Transmembrane</keyword>
<evidence type="ECO:0000256" key="1">
    <source>
        <dbReference type="ARBA" id="ARBA00004141"/>
    </source>
</evidence>
<feature type="transmembrane region" description="Helical" evidence="6">
    <location>
        <begin position="20"/>
        <end position="44"/>
    </location>
</feature>
<feature type="region of interest" description="Disordered" evidence="5">
    <location>
        <begin position="350"/>
        <end position="436"/>
    </location>
</feature>
<reference evidence="7 8" key="1">
    <citation type="journal article" date="2024" name="Science">
        <title>Giant polyketide synthase enzymes in the biosynthesis of giant marine polyether toxins.</title>
        <authorList>
            <person name="Fallon T.R."/>
            <person name="Shende V.V."/>
            <person name="Wierzbicki I.H."/>
            <person name="Pendleton A.L."/>
            <person name="Watervoot N.F."/>
            <person name="Auber R.P."/>
            <person name="Gonzalez D.J."/>
            <person name="Wisecaver J.H."/>
            <person name="Moore B.S."/>
        </authorList>
    </citation>
    <scope>NUCLEOTIDE SEQUENCE [LARGE SCALE GENOMIC DNA]</scope>
    <source>
        <strain evidence="7 8">12B1</strain>
    </source>
</reference>
<evidence type="ECO:0000256" key="2">
    <source>
        <dbReference type="ARBA" id="ARBA00022692"/>
    </source>
</evidence>
<evidence type="ECO:0000313" key="7">
    <source>
        <dbReference type="EMBL" id="KAL1519685.1"/>
    </source>
</evidence>
<evidence type="ECO:0008006" key="9">
    <source>
        <dbReference type="Google" id="ProtNLM"/>
    </source>
</evidence>
<feature type="transmembrane region" description="Helical" evidence="6">
    <location>
        <begin position="94"/>
        <end position="117"/>
    </location>
</feature>
<organism evidence="7 8">
    <name type="scientific">Prymnesium parvum</name>
    <name type="common">Toxic golden alga</name>
    <dbReference type="NCBI Taxonomy" id="97485"/>
    <lineage>
        <taxon>Eukaryota</taxon>
        <taxon>Haptista</taxon>
        <taxon>Haptophyta</taxon>
        <taxon>Prymnesiophyceae</taxon>
        <taxon>Prymnesiales</taxon>
        <taxon>Prymnesiaceae</taxon>
        <taxon>Prymnesium</taxon>
    </lineage>
</organism>
<name>A0AB34JFN2_PRYPA</name>
<feature type="compositionally biased region" description="Basic and acidic residues" evidence="5">
    <location>
        <begin position="390"/>
        <end position="401"/>
    </location>
</feature>
<gene>
    <name evidence="7" type="ORF">AB1Y20_023195</name>
</gene>
<evidence type="ECO:0000256" key="3">
    <source>
        <dbReference type="ARBA" id="ARBA00022989"/>
    </source>
</evidence>
<dbReference type="SUPFAM" id="SSF81321">
    <property type="entry name" value="Family A G protein-coupled receptor-like"/>
    <property type="match status" value="1"/>
</dbReference>
<evidence type="ECO:0000313" key="8">
    <source>
        <dbReference type="Proteomes" id="UP001515480"/>
    </source>
</evidence>
<dbReference type="GO" id="GO:0007189">
    <property type="term" value="P:adenylate cyclase-activating G protein-coupled receptor signaling pathway"/>
    <property type="evidence" value="ECO:0007669"/>
    <property type="project" value="TreeGrafter"/>
</dbReference>
<sequence length="436" mass="47704">METAWWQPADRATKAALWEASSICAALAGVVAMLSASLVFVVYFAFPDRRSSWRQLVLMLAVCDFLHGYFYAVAGTSALAWPDAETSTSCRVHGVIGMWSGCASFLWMAALTSYIAIFLRLGEPTKALQYSVDSRVAVLLVAICFGYPTITISGILLAGVPLDEDDGPNDHYGCFIDSKFCASRLLAIYGPLWLSILVTVGCSVSIWCKLSTFINTTSRPLQHNMRSLRAKLLMIPIGFVLLRLPETVYRLLEYRTILSTGCGIATNTTQDEEKSFEDSLFGSVLSAVQAITNPSQGVLTSIIFVWSSPAYRERLWQRAPCCVTRALQARRNRDGCCDWCGGGQPELADRLIHTDRPPSDGQATSQASSRSSHSDRQHDVQGASALPLRDGARHKTDEVQSDHVLTAPGDDRASVVPVLESRTSDGNRSSFRELAS</sequence>
<dbReference type="PANTHER" id="PTHR23112:SF0">
    <property type="entry name" value="TRANSMEMBRANE PROTEIN 116"/>
    <property type="match status" value="1"/>
</dbReference>